<gene>
    <name evidence="9" type="ORF">B0I36DRAFT_367667</name>
</gene>
<feature type="transmembrane region" description="Helical" evidence="7">
    <location>
        <begin position="704"/>
        <end position="724"/>
    </location>
</feature>
<dbReference type="RefSeq" id="XP_046007439.1">
    <property type="nucleotide sequence ID" value="XM_046159508.1"/>
</dbReference>
<comment type="subcellular location">
    <subcellularLocation>
        <location evidence="1">Nucleus inner membrane</location>
        <topology evidence="1">Multi-pass membrane protein</topology>
    </subcellularLocation>
</comment>
<evidence type="ECO:0000256" key="6">
    <source>
        <dbReference type="SAM" id="MobiDB-lite"/>
    </source>
</evidence>
<evidence type="ECO:0000256" key="1">
    <source>
        <dbReference type="ARBA" id="ARBA00004473"/>
    </source>
</evidence>
<evidence type="ECO:0000313" key="9">
    <source>
        <dbReference type="EMBL" id="KAH7021238.1"/>
    </source>
</evidence>
<dbReference type="PANTHER" id="PTHR28538">
    <property type="entry name" value="INTEGRAL INNER NUCLEAR MEMBRANE PROTEIN IMA1"/>
    <property type="match status" value="1"/>
</dbReference>
<feature type="compositionally biased region" description="Low complexity" evidence="6">
    <location>
        <begin position="67"/>
        <end position="81"/>
    </location>
</feature>
<dbReference type="GeneID" id="70189054"/>
<evidence type="ECO:0000256" key="5">
    <source>
        <dbReference type="ARBA" id="ARBA00023242"/>
    </source>
</evidence>
<evidence type="ECO:0000259" key="8">
    <source>
        <dbReference type="Pfam" id="PF09779"/>
    </source>
</evidence>
<dbReference type="GO" id="GO:0005637">
    <property type="term" value="C:nuclear inner membrane"/>
    <property type="evidence" value="ECO:0007669"/>
    <property type="project" value="UniProtKB-SubCell"/>
</dbReference>
<dbReference type="Proteomes" id="UP000756346">
    <property type="component" value="Unassembled WGS sequence"/>
</dbReference>
<feature type="region of interest" description="Disordered" evidence="6">
    <location>
        <begin position="336"/>
        <end position="423"/>
    </location>
</feature>
<dbReference type="GO" id="GO:0034506">
    <property type="term" value="C:chromosome, centromeric core domain"/>
    <property type="evidence" value="ECO:0007669"/>
    <property type="project" value="TreeGrafter"/>
</dbReference>
<dbReference type="Pfam" id="PF09779">
    <property type="entry name" value="Ima1_N"/>
    <property type="match status" value="1"/>
</dbReference>
<comment type="caution">
    <text evidence="9">The sequence shown here is derived from an EMBL/GenBank/DDBJ whole genome shotgun (WGS) entry which is preliminary data.</text>
</comment>
<keyword evidence="2 7" id="KW-0812">Transmembrane</keyword>
<protein>
    <submittedName>
        <fullName evidence="9">Ima1 N-terminal domain-containing protein</fullName>
    </submittedName>
</protein>
<dbReference type="InterPro" id="IPR042321">
    <property type="entry name" value="Ima1"/>
</dbReference>
<feature type="domain" description="Ima1 N-terminal" evidence="8">
    <location>
        <begin position="11"/>
        <end position="145"/>
    </location>
</feature>
<evidence type="ECO:0000256" key="2">
    <source>
        <dbReference type="ARBA" id="ARBA00022692"/>
    </source>
</evidence>
<proteinExistence type="predicted"/>
<dbReference type="PANTHER" id="PTHR28538:SF1">
    <property type="entry name" value="INTEGRAL INNER NUCLEAR MEMBRANE PROTEIN IMA1"/>
    <property type="match status" value="1"/>
</dbReference>
<name>A0A9P9BNV0_9PEZI</name>
<keyword evidence="4 7" id="KW-0472">Membrane</keyword>
<feature type="region of interest" description="Disordered" evidence="6">
    <location>
        <begin position="61"/>
        <end position="81"/>
    </location>
</feature>
<evidence type="ECO:0000256" key="3">
    <source>
        <dbReference type="ARBA" id="ARBA00022989"/>
    </source>
</evidence>
<keyword evidence="10" id="KW-1185">Reference proteome</keyword>
<keyword evidence="5" id="KW-0539">Nucleus</keyword>
<sequence>MPSLRARRRLVCFYCGRRSSLYFEGQPKFNCTSCEATNWLDKDGEITDPPTVDRTPVQYAIPRKSRASTSPPSASPSSPLASHDSLFCATCLRNQHMLRSSLAQFEWPEDSTGAEYLAREKKYHLLRTDLERRYPQVCADCEPRVEKRLHEASYTAQTDHLKRMITKTRSQRAEVKNWSVLDLLDVGGKWAWHGSYVLQFAWHAVMLCGLLADGVAAAETESAWAMSGARMLRQVTRSSLGSQRVLSLAIQIGLCSFPWNPRFKQSIRGFTAHIIGFKQWYTYQLLAVLVRMVSLSASQYAQTHGITPSAQLGAQVFLTIFTLYVYRMAPGSIRTDTTPLFRRPQKQQGPTPKRPARAVAAHQEPNSLGDVLDDILHEPSRPSLPDDDDDPSDLVFNPQRLPSRSPNGTPFGQTQRSNLGGNLMDMSGLSANIQEAPPAVHYDEEMDWSPSTSQHRAFSTYNSYNVKNPNPRFNDIPVEPKPGPIWYKVPPAPTNPAQRLRNPPSRPTIRETLKPQKETSIFTRDHNKKPVQLGSPFVEKASSLNIAEPKFYAPEARNDPRDGLSNMFASSFSISRGEELDSQGSATTRTPGAHQSALGRKRLTARLPELVVVFGAAYAWNTAAQSTETYGSTVGLASLCAALMVSLRLTADLLVDHQIRHGPQASLLRPSWATVGLVQVIGCLALLTLVWSGNNSGLASASDVVLYGNVLFGAVVAHHLVHIVM</sequence>
<reference evidence="9" key="1">
    <citation type="journal article" date="2021" name="Nat. Commun.">
        <title>Genetic determinants of endophytism in the Arabidopsis root mycobiome.</title>
        <authorList>
            <person name="Mesny F."/>
            <person name="Miyauchi S."/>
            <person name="Thiergart T."/>
            <person name="Pickel B."/>
            <person name="Atanasova L."/>
            <person name="Karlsson M."/>
            <person name="Huettel B."/>
            <person name="Barry K.W."/>
            <person name="Haridas S."/>
            <person name="Chen C."/>
            <person name="Bauer D."/>
            <person name="Andreopoulos W."/>
            <person name="Pangilinan J."/>
            <person name="LaButti K."/>
            <person name="Riley R."/>
            <person name="Lipzen A."/>
            <person name="Clum A."/>
            <person name="Drula E."/>
            <person name="Henrissat B."/>
            <person name="Kohler A."/>
            <person name="Grigoriev I.V."/>
            <person name="Martin F.M."/>
            <person name="Hacquard S."/>
        </authorList>
    </citation>
    <scope>NUCLEOTIDE SEQUENCE</scope>
    <source>
        <strain evidence="9">MPI-CAGE-CH-0230</strain>
    </source>
</reference>
<dbReference type="OrthoDB" id="5966927at2759"/>
<keyword evidence="3 7" id="KW-1133">Transmembrane helix</keyword>
<dbReference type="GO" id="GO:0071765">
    <property type="term" value="P:nuclear inner membrane organization"/>
    <property type="evidence" value="ECO:0007669"/>
    <property type="project" value="InterPro"/>
</dbReference>
<dbReference type="InterPro" id="IPR018617">
    <property type="entry name" value="Ima1_N"/>
</dbReference>
<evidence type="ECO:0000256" key="4">
    <source>
        <dbReference type="ARBA" id="ARBA00023136"/>
    </source>
</evidence>
<dbReference type="AlphaFoldDB" id="A0A9P9BNV0"/>
<dbReference type="EMBL" id="JAGTJQ010000010">
    <property type="protein sequence ID" value="KAH7021238.1"/>
    <property type="molecule type" value="Genomic_DNA"/>
</dbReference>
<evidence type="ECO:0000313" key="10">
    <source>
        <dbReference type="Proteomes" id="UP000756346"/>
    </source>
</evidence>
<organism evidence="9 10">
    <name type="scientific">Microdochium trichocladiopsis</name>
    <dbReference type="NCBI Taxonomy" id="1682393"/>
    <lineage>
        <taxon>Eukaryota</taxon>
        <taxon>Fungi</taxon>
        <taxon>Dikarya</taxon>
        <taxon>Ascomycota</taxon>
        <taxon>Pezizomycotina</taxon>
        <taxon>Sordariomycetes</taxon>
        <taxon>Xylariomycetidae</taxon>
        <taxon>Xylariales</taxon>
        <taxon>Microdochiaceae</taxon>
        <taxon>Microdochium</taxon>
    </lineage>
</organism>
<feature type="transmembrane region" description="Helical" evidence="7">
    <location>
        <begin position="672"/>
        <end position="692"/>
    </location>
</feature>
<dbReference type="GO" id="GO:0044732">
    <property type="term" value="C:mitotic spindle pole body"/>
    <property type="evidence" value="ECO:0007669"/>
    <property type="project" value="TreeGrafter"/>
</dbReference>
<dbReference type="GO" id="GO:0034992">
    <property type="term" value="C:microtubule organizing center attachment site"/>
    <property type="evidence" value="ECO:0007669"/>
    <property type="project" value="TreeGrafter"/>
</dbReference>
<evidence type="ECO:0000256" key="7">
    <source>
        <dbReference type="SAM" id="Phobius"/>
    </source>
</evidence>
<feature type="compositionally biased region" description="Polar residues" evidence="6">
    <location>
        <begin position="400"/>
        <end position="420"/>
    </location>
</feature>
<accession>A0A9P9BNV0</accession>